<feature type="domain" description="Peptidoglycan binding-like" evidence="2">
    <location>
        <begin position="48"/>
        <end position="98"/>
    </location>
</feature>
<dbReference type="InterPro" id="IPR003709">
    <property type="entry name" value="VanY-like_core_dom"/>
</dbReference>
<evidence type="ECO:0000313" key="4">
    <source>
        <dbReference type="EMBL" id="MFC6703920.1"/>
    </source>
</evidence>
<feature type="signal peptide" evidence="1">
    <location>
        <begin position="1"/>
        <end position="31"/>
    </location>
</feature>
<sequence>MMKKRAASLALAGAVVLTLNGLSPTVSTARAATTTCSVVTLKYGASRHDLVKTLQSRLGGLTVDGYFGSGTLAKVKAFQTTRGLVADGIVGPMTWDLLGGFPGCTTITGYVMADSGAAGSKANIRSGPGLTYSIVGSYGPHAKVTGTRIGTGPWLHTSRGYVHKGTLETTTSNPSSINGRLSTSSLCKVSTSYNSPDTFDPDYTPKTQRYLNCDDQPYLKALEASYKAAFGHYAAIDLTYRDIDEQWYWYNKFGSPRAAYPGTSNHGYGLAVDFRETDQPGEEFGWGGVGQKWLSANAHRWGFASPFTYGTDGESYHFQFVG</sequence>
<name>A0ABW2AAW6_9MICO</name>
<proteinExistence type="predicted"/>
<evidence type="ECO:0000313" key="5">
    <source>
        <dbReference type="Proteomes" id="UP001596298"/>
    </source>
</evidence>
<dbReference type="Pfam" id="PF02557">
    <property type="entry name" value="VanY"/>
    <property type="match status" value="1"/>
</dbReference>
<gene>
    <name evidence="4" type="ORF">ACFQDH_01190</name>
</gene>
<organism evidence="4 5">
    <name type="scientific">Flexivirga alba</name>
    <dbReference type="NCBI Taxonomy" id="702742"/>
    <lineage>
        <taxon>Bacteria</taxon>
        <taxon>Bacillati</taxon>
        <taxon>Actinomycetota</taxon>
        <taxon>Actinomycetes</taxon>
        <taxon>Micrococcales</taxon>
        <taxon>Dermacoccaceae</taxon>
        <taxon>Flexivirga</taxon>
    </lineage>
</organism>
<dbReference type="InterPro" id="IPR036366">
    <property type="entry name" value="PGBDSf"/>
</dbReference>
<dbReference type="InterPro" id="IPR009045">
    <property type="entry name" value="Zn_M74/Hedgehog-like"/>
</dbReference>
<dbReference type="InterPro" id="IPR036365">
    <property type="entry name" value="PGBD-like_sf"/>
</dbReference>
<keyword evidence="1" id="KW-0732">Signal</keyword>
<dbReference type="Gene3D" id="3.30.1380.10">
    <property type="match status" value="1"/>
</dbReference>
<dbReference type="SUPFAM" id="SSF55166">
    <property type="entry name" value="Hedgehog/DD-peptidase"/>
    <property type="match status" value="1"/>
</dbReference>
<protein>
    <submittedName>
        <fullName evidence="4">Peptidoglycan-binding protein</fullName>
    </submittedName>
</protein>
<dbReference type="InterPro" id="IPR002477">
    <property type="entry name" value="Peptidoglycan-bd-like"/>
</dbReference>
<comment type="caution">
    <text evidence="4">The sequence shown here is derived from an EMBL/GenBank/DDBJ whole genome shotgun (WGS) entry which is preliminary data.</text>
</comment>
<dbReference type="EMBL" id="JBHSWH010000001">
    <property type="protein sequence ID" value="MFC6703920.1"/>
    <property type="molecule type" value="Genomic_DNA"/>
</dbReference>
<reference evidence="5" key="1">
    <citation type="journal article" date="2019" name="Int. J. Syst. Evol. Microbiol.">
        <title>The Global Catalogue of Microorganisms (GCM) 10K type strain sequencing project: providing services to taxonomists for standard genome sequencing and annotation.</title>
        <authorList>
            <consortium name="The Broad Institute Genomics Platform"/>
            <consortium name="The Broad Institute Genome Sequencing Center for Infectious Disease"/>
            <person name="Wu L."/>
            <person name="Ma J."/>
        </authorList>
    </citation>
    <scope>NUCLEOTIDE SEQUENCE [LARGE SCALE GENOMIC DNA]</scope>
    <source>
        <strain evidence="5">CCUG 58127</strain>
    </source>
</reference>
<evidence type="ECO:0000259" key="3">
    <source>
        <dbReference type="Pfam" id="PF02557"/>
    </source>
</evidence>
<feature type="chain" id="PRO_5045378633" evidence="1">
    <location>
        <begin position="32"/>
        <end position="322"/>
    </location>
</feature>
<dbReference type="Pfam" id="PF01471">
    <property type="entry name" value="PG_binding_1"/>
    <property type="match status" value="1"/>
</dbReference>
<keyword evidence="5" id="KW-1185">Reference proteome</keyword>
<accession>A0ABW2AAW6</accession>
<evidence type="ECO:0000256" key="1">
    <source>
        <dbReference type="SAM" id="SignalP"/>
    </source>
</evidence>
<dbReference type="SUPFAM" id="SSF47090">
    <property type="entry name" value="PGBD-like"/>
    <property type="match status" value="1"/>
</dbReference>
<dbReference type="CDD" id="cd14814">
    <property type="entry name" value="Peptidase_M15"/>
    <property type="match status" value="1"/>
</dbReference>
<evidence type="ECO:0000259" key="2">
    <source>
        <dbReference type="Pfam" id="PF01471"/>
    </source>
</evidence>
<dbReference type="Gene3D" id="1.10.101.10">
    <property type="entry name" value="PGBD-like superfamily/PGBD"/>
    <property type="match status" value="1"/>
</dbReference>
<dbReference type="RefSeq" id="WP_382397695.1">
    <property type="nucleotide sequence ID" value="NZ_JBHSWH010000001.1"/>
</dbReference>
<feature type="domain" description="D-alanyl-D-alanine carboxypeptidase-like core" evidence="3">
    <location>
        <begin position="235"/>
        <end position="322"/>
    </location>
</feature>
<dbReference type="Proteomes" id="UP001596298">
    <property type="component" value="Unassembled WGS sequence"/>
</dbReference>